<dbReference type="InterPro" id="IPR016024">
    <property type="entry name" value="ARM-type_fold"/>
</dbReference>
<evidence type="ECO:0008006" key="4">
    <source>
        <dbReference type="Google" id="ProtNLM"/>
    </source>
</evidence>
<organism evidence="2 3">
    <name type="scientific">Acrasis kona</name>
    <dbReference type="NCBI Taxonomy" id="1008807"/>
    <lineage>
        <taxon>Eukaryota</taxon>
        <taxon>Discoba</taxon>
        <taxon>Heterolobosea</taxon>
        <taxon>Tetramitia</taxon>
        <taxon>Eutetramitia</taxon>
        <taxon>Acrasidae</taxon>
        <taxon>Acrasis</taxon>
    </lineage>
</organism>
<dbReference type="EMBL" id="JAOPGA020000576">
    <property type="protein sequence ID" value="KAL0479514.1"/>
    <property type="molecule type" value="Genomic_DNA"/>
</dbReference>
<dbReference type="GO" id="GO:0046785">
    <property type="term" value="P:microtubule polymerization"/>
    <property type="evidence" value="ECO:0007669"/>
    <property type="project" value="InterPro"/>
</dbReference>
<comment type="caution">
    <text evidence="2">The sequence shown here is derived from an EMBL/GenBank/DDBJ whole genome shotgun (WGS) entry which is preliminary data.</text>
</comment>
<dbReference type="GO" id="GO:0030951">
    <property type="term" value="P:establishment or maintenance of microtubule cytoskeleton polarity"/>
    <property type="evidence" value="ECO:0007669"/>
    <property type="project" value="InterPro"/>
</dbReference>
<feature type="compositionally biased region" description="Polar residues" evidence="1">
    <location>
        <begin position="442"/>
        <end position="461"/>
    </location>
</feature>
<feature type="compositionally biased region" description="Low complexity" evidence="1">
    <location>
        <begin position="402"/>
        <end position="422"/>
    </location>
</feature>
<name>A0AAW2YR13_9EUKA</name>
<feature type="region of interest" description="Disordered" evidence="1">
    <location>
        <begin position="353"/>
        <end position="374"/>
    </location>
</feature>
<proteinExistence type="predicted"/>
<evidence type="ECO:0000313" key="3">
    <source>
        <dbReference type="Proteomes" id="UP001431209"/>
    </source>
</evidence>
<evidence type="ECO:0000313" key="2">
    <source>
        <dbReference type="EMBL" id="KAL0479514.1"/>
    </source>
</evidence>
<feature type="region of interest" description="Disordered" evidence="1">
    <location>
        <begin position="439"/>
        <end position="461"/>
    </location>
</feature>
<dbReference type="AlphaFoldDB" id="A0AAW2YR13"/>
<feature type="compositionally biased region" description="Polar residues" evidence="1">
    <location>
        <begin position="361"/>
        <end position="374"/>
    </location>
</feature>
<dbReference type="GO" id="GO:0051010">
    <property type="term" value="F:microtubule plus-end binding"/>
    <property type="evidence" value="ECO:0007669"/>
    <property type="project" value="InterPro"/>
</dbReference>
<reference evidence="2 3" key="1">
    <citation type="submission" date="2024-03" db="EMBL/GenBank/DDBJ databases">
        <title>The Acrasis kona genome and developmental transcriptomes reveal deep origins of eukaryotic multicellular pathways.</title>
        <authorList>
            <person name="Sheikh S."/>
            <person name="Fu C.-J."/>
            <person name="Brown M.W."/>
            <person name="Baldauf S.L."/>
        </authorList>
    </citation>
    <scope>NUCLEOTIDE SEQUENCE [LARGE SCALE GENOMIC DNA]</scope>
    <source>
        <strain evidence="2 3">ATCC MYA-3509</strain>
    </source>
</reference>
<dbReference type="GO" id="GO:0061863">
    <property type="term" value="F:microtubule plus end polymerase"/>
    <property type="evidence" value="ECO:0007669"/>
    <property type="project" value="InterPro"/>
</dbReference>
<gene>
    <name evidence="2" type="ORF">AKO1_007743</name>
</gene>
<dbReference type="GO" id="GO:0007051">
    <property type="term" value="P:spindle organization"/>
    <property type="evidence" value="ECO:0007669"/>
    <property type="project" value="InterPro"/>
</dbReference>
<dbReference type="InterPro" id="IPR045110">
    <property type="entry name" value="XMAP215"/>
</dbReference>
<feature type="region of interest" description="Disordered" evidence="1">
    <location>
        <begin position="387"/>
        <end position="423"/>
    </location>
</feature>
<dbReference type="SUPFAM" id="SSF48371">
    <property type="entry name" value="ARM repeat"/>
    <property type="match status" value="1"/>
</dbReference>
<accession>A0AAW2YR13</accession>
<evidence type="ECO:0000256" key="1">
    <source>
        <dbReference type="SAM" id="MobiDB-lite"/>
    </source>
</evidence>
<keyword evidence="3" id="KW-1185">Reference proteome</keyword>
<protein>
    <recommendedName>
        <fullName evidence="4">Cytoskeleton-associated protein 5</fullName>
    </recommendedName>
</protein>
<dbReference type="Proteomes" id="UP001431209">
    <property type="component" value="Unassembled WGS sequence"/>
</dbReference>
<dbReference type="PANTHER" id="PTHR12609">
    <property type="entry name" value="MICROTUBULE ASSOCIATED PROTEIN XMAP215"/>
    <property type="match status" value="1"/>
</dbReference>
<sequence length="504" mass="55356">MIQDGRTSVVPHLQELTQCLATNIHVAFEKASTGIISVRICKYLLNTTMLLFAKRTLVEFVTKDNVKLMADQLLQRLLDSSLPNLSEGQQLLQALNTLMLKLLENTNRTHAYTALLHLLSENHEDASKIRYVELVVKCLLKLTKALHSTIDRLQIDIILADLHEFLTTNPPTRFKENNDLPLRTVKTILNELVKSLGLSIRSHMSLIPTHKNPLIVSYIELMLTSQQSQSSSSSTSLVNKAAVQQEPNVVSSDVNQGDELEVTLTQIFSLIGSKDTTQKGLINLHKFRKQYGTERMQDHLSRCSEPFQKYILRQLSKLEAHEMSTTPSTNTITTTTTGASVAAPVINTSQSVQLPAPRRTVTPTDRNATTVRSSDSVASIINRIKGSKAALSDPSSSAINGTTTTSTSTNTSTTTTTTTSSSDIEAIRRRIRAKQEGLIPTDANNPTNSTDVSSGAPNITSQNVDFGNGNLRARMIATISRIKQQAPNTTASSTRVVEKENVIN</sequence>